<dbReference type="AlphaFoldDB" id="A0A1Y6L732"/>
<evidence type="ECO:0000256" key="2">
    <source>
        <dbReference type="SAM" id="Phobius"/>
    </source>
</evidence>
<feature type="transmembrane region" description="Helical" evidence="2">
    <location>
        <begin position="6"/>
        <end position="28"/>
    </location>
</feature>
<evidence type="ECO:0000313" key="3">
    <source>
        <dbReference type="EMBL" id="SMY19040.1"/>
    </source>
</evidence>
<evidence type="ECO:0000256" key="1">
    <source>
        <dbReference type="SAM" id="MobiDB-lite"/>
    </source>
</evidence>
<keyword evidence="2" id="KW-0812">Transmembrane</keyword>
<accession>A0A1Y6L732</accession>
<reference evidence="3 4" key="1">
    <citation type="submission" date="2016-10" db="EMBL/GenBank/DDBJ databases">
        <authorList>
            <person name="Varghese N."/>
        </authorList>
    </citation>
    <scope>NUCLEOTIDE SEQUENCE [LARGE SCALE GENOMIC DNA]</scope>
</reference>
<organism evidence="3 4">
    <name type="scientific">Zymoseptoria tritici ST99CH_1A5</name>
    <dbReference type="NCBI Taxonomy" id="1276529"/>
    <lineage>
        <taxon>Eukaryota</taxon>
        <taxon>Fungi</taxon>
        <taxon>Dikarya</taxon>
        <taxon>Ascomycota</taxon>
        <taxon>Pezizomycotina</taxon>
        <taxon>Dothideomycetes</taxon>
        <taxon>Dothideomycetidae</taxon>
        <taxon>Mycosphaerellales</taxon>
        <taxon>Mycosphaerellaceae</taxon>
        <taxon>Zymoseptoria</taxon>
    </lineage>
</organism>
<keyword evidence="2" id="KW-1133">Transmembrane helix</keyword>
<dbReference type="Proteomes" id="UP000215453">
    <property type="component" value="Chromosome 1"/>
</dbReference>
<sequence>MADPSVTLVIVAATLSAVYKCLCIQPFCKTTLRSAMMIHAYTIEIIQLLILLASMVNIYHVFGPLNHGNVSSTNNDPPPRVLSTLVFGSICLFAVDGFDNLIQLRSLTHPIQSQTLLLTRRWLFPGTLLVLKKKKKEVKFVKTTKPTALLLSMDEVKRRSRLRRMSEPVTPTRVEVLMPRRRSLFSPVMEKGLTPAFSYRPRSTSDGFEAMMAKPSRLPTPSSTGHVRQTALTLLGDSQEASLSESPHTSGFDSPQERFSNMTVQDIAEELQTEFNAIRAGMEFNLSRQYDSDSSDGSFGGYIREVSRLSQERDKILLPQLDEMQERFDGESCRKEEEVRSMFVAQLQELKDTFGGPVR</sequence>
<keyword evidence="2" id="KW-0472">Membrane</keyword>
<dbReference type="EMBL" id="LT882676">
    <property type="protein sequence ID" value="SMY19040.1"/>
    <property type="molecule type" value="Genomic_DNA"/>
</dbReference>
<gene>
    <name evidence="3" type="ORF">ZT1A5_G475</name>
</gene>
<name>A0A1Y6L732_ZYMTR</name>
<protein>
    <submittedName>
        <fullName evidence="3">Uncharacterized protein</fullName>
    </submittedName>
</protein>
<feature type="transmembrane region" description="Helical" evidence="2">
    <location>
        <begin position="40"/>
        <end position="62"/>
    </location>
</feature>
<evidence type="ECO:0000313" key="4">
    <source>
        <dbReference type="Proteomes" id="UP000215453"/>
    </source>
</evidence>
<feature type="compositionally biased region" description="Polar residues" evidence="1">
    <location>
        <begin position="239"/>
        <end position="257"/>
    </location>
</feature>
<proteinExistence type="predicted"/>
<feature type="region of interest" description="Disordered" evidence="1">
    <location>
        <begin position="238"/>
        <end position="257"/>
    </location>
</feature>